<keyword evidence="3" id="KW-1185">Reference proteome</keyword>
<feature type="transmembrane region" description="Helical" evidence="1">
    <location>
        <begin position="49"/>
        <end position="71"/>
    </location>
</feature>
<keyword evidence="1" id="KW-1133">Transmembrane helix</keyword>
<evidence type="ECO:0000313" key="2">
    <source>
        <dbReference type="EMBL" id="PXY84353.1"/>
    </source>
</evidence>
<proteinExistence type="predicted"/>
<sequence>MKSIWNKIADIATEIFVGGFALIVILAIIGTIGAFVIEAWFFLWNWNKFVFGIYLIFLISGAITAINWLIFNIKN</sequence>
<keyword evidence="1" id="KW-0812">Transmembrane</keyword>
<protein>
    <submittedName>
        <fullName evidence="2">Uncharacterized protein</fullName>
    </submittedName>
</protein>
<gene>
    <name evidence="2" type="ORF">DK873_04150</name>
</gene>
<name>A0ABX5MZS0_9LACO</name>
<dbReference type="Proteomes" id="UP000247698">
    <property type="component" value="Unassembled WGS sequence"/>
</dbReference>
<organism evidence="2 3">
    <name type="scientific">Lactobacillus melliventris</name>
    <dbReference type="NCBI Taxonomy" id="1218507"/>
    <lineage>
        <taxon>Bacteria</taxon>
        <taxon>Bacillati</taxon>
        <taxon>Bacillota</taxon>
        <taxon>Bacilli</taxon>
        <taxon>Lactobacillales</taxon>
        <taxon>Lactobacillaceae</taxon>
        <taxon>Lactobacillus</taxon>
    </lineage>
</organism>
<reference evidence="2 3" key="1">
    <citation type="submission" date="2018-05" db="EMBL/GenBank/DDBJ databases">
        <title>Reference genomes for bee gut microbiota database.</title>
        <authorList>
            <person name="Ellegaard K.M."/>
        </authorList>
    </citation>
    <scope>NUCLEOTIDE SEQUENCE [LARGE SCALE GENOMIC DNA]</scope>
    <source>
        <strain evidence="2 3">ESL0184</strain>
    </source>
</reference>
<comment type="caution">
    <text evidence="2">The sequence shown here is derived from an EMBL/GenBank/DDBJ whole genome shotgun (WGS) entry which is preliminary data.</text>
</comment>
<keyword evidence="1" id="KW-0472">Membrane</keyword>
<evidence type="ECO:0000313" key="3">
    <source>
        <dbReference type="Proteomes" id="UP000247698"/>
    </source>
</evidence>
<dbReference type="RefSeq" id="WP_110445933.1">
    <property type="nucleotide sequence ID" value="NZ_QGLG01000002.1"/>
</dbReference>
<accession>A0ABX5MZS0</accession>
<evidence type="ECO:0000256" key="1">
    <source>
        <dbReference type="SAM" id="Phobius"/>
    </source>
</evidence>
<dbReference type="EMBL" id="QGLG01000002">
    <property type="protein sequence ID" value="PXY84353.1"/>
    <property type="molecule type" value="Genomic_DNA"/>
</dbReference>
<feature type="transmembrane region" description="Helical" evidence="1">
    <location>
        <begin position="20"/>
        <end position="43"/>
    </location>
</feature>